<feature type="domain" description="Schlafen group 3-like DNA/RNA helicase" evidence="1">
    <location>
        <begin position="246"/>
        <end position="635"/>
    </location>
</feature>
<sequence>MSRGVRYSLSGFANVDDTQLLGELTDTVASTGIQSTRTTQIETWKTQIALLKRCAYALIERHEAAKDWHLILEYELPRRHKRPDAIVLTEDVILVIEFKVGATSHEASSRWQVEDYCLNLRDFHGGSSGQAIVPVLCSTAAPSVTNSPPISRSCVAPIRFTNADDLPSVLLSSYSAQHDPKGPLIDADTWINAPYRPTLSVIEAAERVYENHDVREISHSYASNLDATTDLLAEVIREARAQNRRYVCFVTGVPGAGKTLTGLNVVHDPSLRAENGPSGIFLSGNGPLVKVVREALVLSQQRAGRRRQDSAHQVSTFIQNVHQFLRYHREHPTALPHEHVVVFDEAQRAWDREQMQRKQGVDRSEATELFDVMDRLDGWAVIIALVGGGQEIFFGEAGLEEWGRAVAIRPDWRVVASPEVVSGGASVSGHRLFTDGVPSGIEFRPEPLAHLSVGVRSFRAQRLAEWVDAVLLLDTERARPLVPDRREFPLHFTRDLEVARAWLRARSEPGCGQRAGLIATSEDQRLRAYGLERSSAFRLDYSFEKWFLMPPTDVRSSHALEVAASEFECQGLELDWVGLCWGGDLTPSASGGWEYRKFRGSSWNQVRGDSERTYVRNRYRVLLTRARFGMVIWIPPGKASDPTLEPDRFDRVRSLLEAVGVPELREKFEEVES</sequence>
<dbReference type="EMBL" id="CAADIP010000031">
    <property type="protein sequence ID" value="VFR92735.1"/>
    <property type="molecule type" value="Genomic_DNA"/>
</dbReference>
<dbReference type="Pfam" id="PF09848">
    <property type="entry name" value="SLFN-g3_helicase"/>
    <property type="match status" value="1"/>
</dbReference>
<evidence type="ECO:0000313" key="3">
    <source>
        <dbReference type="EMBL" id="VFR65809.1"/>
    </source>
</evidence>
<evidence type="ECO:0000313" key="2">
    <source>
        <dbReference type="EMBL" id="VFR53205.1"/>
    </source>
</evidence>
<dbReference type="InterPro" id="IPR027417">
    <property type="entry name" value="P-loop_NTPase"/>
</dbReference>
<dbReference type="EMBL" id="CAADII010000007">
    <property type="protein sequence ID" value="VFR53205.1"/>
    <property type="molecule type" value="Genomic_DNA"/>
</dbReference>
<reference evidence="2" key="1">
    <citation type="submission" date="2019-03" db="EMBL/GenBank/DDBJ databases">
        <authorList>
            <person name="Danneels B."/>
        </authorList>
    </citation>
    <scope>NUCLEOTIDE SEQUENCE</scope>
</reference>
<organism evidence="2">
    <name type="scientific">plant metagenome</name>
    <dbReference type="NCBI Taxonomy" id="1297885"/>
    <lineage>
        <taxon>unclassified sequences</taxon>
        <taxon>metagenomes</taxon>
        <taxon>organismal metagenomes</taxon>
    </lineage>
</organism>
<dbReference type="AlphaFoldDB" id="A0A484RTP0"/>
<proteinExistence type="predicted"/>
<dbReference type="SUPFAM" id="SSF52540">
    <property type="entry name" value="P-loop containing nucleoside triphosphate hydrolases"/>
    <property type="match status" value="1"/>
</dbReference>
<protein>
    <recommendedName>
        <fullName evidence="1">Schlafen group 3-like DNA/RNA helicase domain-containing protein</fullName>
    </recommendedName>
</protein>
<dbReference type="InterPro" id="IPR018647">
    <property type="entry name" value="SLFN_3-like_DNA/RNA_helicase"/>
</dbReference>
<evidence type="ECO:0000313" key="4">
    <source>
        <dbReference type="EMBL" id="VFR92735.1"/>
    </source>
</evidence>
<accession>A0A484RTP0</accession>
<name>A0A484RTP0_9ZZZZ</name>
<evidence type="ECO:0000259" key="1">
    <source>
        <dbReference type="Pfam" id="PF09848"/>
    </source>
</evidence>
<gene>
    <name evidence="2" type="ORF">BRI6_2748</name>
    <name evidence="3" type="ORF">BRI9_2804</name>
    <name evidence="4" type="ORF">IVO3_2805</name>
</gene>
<dbReference type="EMBL" id="CAADIK010000012">
    <property type="protein sequence ID" value="VFR65809.1"/>
    <property type="molecule type" value="Genomic_DNA"/>
</dbReference>